<protein>
    <submittedName>
        <fullName evidence="2">Uncharacterized protein</fullName>
    </submittedName>
</protein>
<evidence type="ECO:0000256" key="1">
    <source>
        <dbReference type="SAM" id="MobiDB-lite"/>
    </source>
</evidence>
<proteinExistence type="predicted"/>
<name>A0AAV9B7A5_ACOGR</name>
<comment type="caution">
    <text evidence="2">The sequence shown here is derived from an EMBL/GenBank/DDBJ whole genome shotgun (WGS) entry which is preliminary data.</text>
</comment>
<dbReference type="Proteomes" id="UP001179952">
    <property type="component" value="Unassembled WGS sequence"/>
</dbReference>
<keyword evidence="3" id="KW-1185">Reference proteome</keyword>
<evidence type="ECO:0000313" key="2">
    <source>
        <dbReference type="EMBL" id="KAK1272251.1"/>
    </source>
</evidence>
<reference evidence="2" key="1">
    <citation type="journal article" date="2023" name="Nat. Commun.">
        <title>Diploid and tetraploid genomes of Acorus and the evolution of monocots.</title>
        <authorList>
            <person name="Ma L."/>
            <person name="Liu K.W."/>
            <person name="Li Z."/>
            <person name="Hsiao Y.Y."/>
            <person name="Qi Y."/>
            <person name="Fu T."/>
            <person name="Tang G.D."/>
            <person name="Zhang D."/>
            <person name="Sun W.H."/>
            <person name="Liu D.K."/>
            <person name="Li Y."/>
            <person name="Chen G.Z."/>
            <person name="Liu X.D."/>
            <person name="Liao X.Y."/>
            <person name="Jiang Y.T."/>
            <person name="Yu X."/>
            <person name="Hao Y."/>
            <person name="Huang J."/>
            <person name="Zhao X.W."/>
            <person name="Ke S."/>
            <person name="Chen Y.Y."/>
            <person name="Wu W.L."/>
            <person name="Hsu J.L."/>
            <person name="Lin Y.F."/>
            <person name="Huang M.D."/>
            <person name="Li C.Y."/>
            <person name="Huang L."/>
            <person name="Wang Z.W."/>
            <person name="Zhao X."/>
            <person name="Zhong W.Y."/>
            <person name="Peng D.H."/>
            <person name="Ahmad S."/>
            <person name="Lan S."/>
            <person name="Zhang J.S."/>
            <person name="Tsai W.C."/>
            <person name="Van de Peer Y."/>
            <person name="Liu Z.J."/>
        </authorList>
    </citation>
    <scope>NUCLEOTIDE SEQUENCE</scope>
    <source>
        <strain evidence="2">SCP</strain>
    </source>
</reference>
<reference evidence="2" key="2">
    <citation type="submission" date="2023-06" db="EMBL/GenBank/DDBJ databases">
        <authorList>
            <person name="Ma L."/>
            <person name="Liu K.-W."/>
            <person name="Li Z."/>
            <person name="Hsiao Y.-Y."/>
            <person name="Qi Y."/>
            <person name="Fu T."/>
            <person name="Tang G."/>
            <person name="Zhang D."/>
            <person name="Sun W.-H."/>
            <person name="Liu D.-K."/>
            <person name="Li Y."/>
            <person name="Chen G.-Z."/>
            <person name="Liu X.-D."/>
            <person name="Liao X.-Y."/>
            <person name="Jiang Y.-T."/>
            <person name="Yu X."/>
            <person name="Hao Y."/>
            <person name="Huang J."/>
            <person name="Zhao X.-W."/>
            <person name="Ke S."/>
            <person name="Chen Y.-Y."/>
            <person name="Wu W.-L."/>
            <person name="Hsu J.-L."/>
            <person name="Lin Y.-F."/>
            <person name="Huang M.-D."/>
            <person name="Li C.-Y."/>
            <person name="Huang L."/>
            <person name="Wang Z.-W."/>
            <person name="Zhao X."/>
            <person name="Zhong W.-Y."/>
            <person name="Peng D.-H."/>
            <person name="Ahmad S."/>
            <person name="Lan S."/>
            <person name="Zhang J.-S."/>
            <person name="Tsai W.-C."/>
            <person name="Van De Peer Y."/>
            <person name="Liu Z.-J."/>
        </authorList>
    </citation>
    <scope>NUCLEOTIDE SEQUENCE</scope>
    <source>
        <strain evidence="2">SCP</strain>
        <tissue evidence="2">Leaves</tissue>
    </source>
</reference>
<sequence>MMATSLLALPTRDETLDLFVDINLEVLLPIELDTDRNVALHGVSILSPKGSIEVQGSNKTTQVSSSAGVVVKNRQREREKSLSTQELSLGWVSR</sequence>
<accession>A0AAV9B7A5</accession>
<gene>
    <name evidence="2" type="ORF">QJS04_geneDACA014658</name>
</gene>
<evidence type="ECO:0000313" key="3">
    <source>
        <dbReference type="Proteomes" id="UP001179952"/>
    </source>
</evidence>
<dbReference type="AlphaFoldDB" id="A0AAV9B7A5"/>
<feature type="region of interest" description="Disordered" evidence="1">
    <location>
        <begin position="65"/>
        <end position="94"/>
    </location>
</feature>
<organism evidence="2 3">
    <name type="scientific">Acorus gramineus</name>
    <name type="common">Dwarf sweet flag</name>
    <dbReference type="NCBI Taxonomy" id="55184"/>
    <lineage>
        <taxon>Eukaryota</taxon>
        <taxon>Viridiplantae</taxon>
        <taxon>Streptophyta</taxon>
        <taxon>Embryophyta</taxon>
        <taxon>Tracheophyta</taxon>
        <taxon>Spermatophyta</taxon>
        <taxon>Magnoliopsida</taxon>
        <taxon>Liliopsida</taxon>
        <taxon>Acoraceae</taxon>
        <taxon>Acorus</taxon>
    </lineage>
</organism>
<dbReference type="EMBL" id="JAUJYN010000005">
    <property type="protein sequence ID" value="KAK1272251.1"/>
    <property type="molecule type" value="Genomic_DNA"/>
</dbReference>